<keyword evidence="3" id="KW-0804">Transcription</keyword>
<dbReference type="SUPFAM" id="SSF46894">
    <property type="entry name" value="C-terminal effector domain of the bipartite response regulators"/>
    <property type="match status" value="1"/>
</dbReference>
<sequence>MQTTLTLARKTNSIFAQTAPGHIHADDIHEEIIHTLYNLQKIFPRWVICTCRLMHKGFFYVSENAGELLGLDPALLSSLLDGGGLFKRLHPADVEGFTNSLQLIGELIQQEDPEDLHKIRFIFNYRMQHPDGRYMHMHDEKAMLPLKNDLNLHYMLMRDISEETPFTGVKMTAYKDGKKILEYNASAQAVSQLSPRENELLPLMKQGFSTKEIAHFLGISHHTVRNMRQKLFQKFHVNNAIELLNKINAPGEQMSAIAGAKDINDWPLSSAV</sequence>
<evidence type="ECO:0000256" key="1">
    <source>
        <dbReference type="ARBA" id="ARBA00023015"/>
    </source>
</evidence>
<dbReference type="PANTHER" id="PTHR44688:SF16">
    <property type="entry name" value="DNA-BINDING TRANSCRIPTIONAL ACTIVATOR DEVR_DOSR"/>
    <property type="match status" value="1"/>
</dbReference>
<dbReference type="Pfam" id="PF00196">
    <property type="entry name" value="GerE"/>
    <property type="match status" value="1"/>
</dbReference>
<keyword evidence="2" id="KW-0238">DNA-binding</keyword>
<dbReference type="GO" id="GO:0003677">
    <property type="term" value="F:DNA binding"/>
    <property type="evidence" value="ECO:0007669"/>
    <property type="project" value="UniProtKB-KW"/>
</dbReference>
<dbReference type="PANTHER" id="PTHR44688">
    <property type="entry name" value="DNA-BINDING TRANSCRIPTIONAL ACTIVATOR DEVR_DOSR"/>
    <property type="match status" value="1"/>
</dbReference>
<dbReference type="OrthoDB" id="965844at2"/>
<dbReference type="PROSITE" id="PS50043">
    <property type="entry name" value="HTH_LUXR_2"/>
    <property type="match status" value="1"/>
</dbReference>
<reference evidence="6" key="1">
    <citation type="submission" date="2018-11" db="EMBL/GenBank/DDBJ databases">
        <title>Chitinophaga lutea sp.nov., isolate from arsenic contaminated soil.</title>
        <authorList>
            <person name="Zong Y."/>
        </authorList>
    </citation>
    <scope>NUCLEOTIDE SEQUENCE [LARGE SCALE GENOMIC DNA]</scope>
    <source>
        <strain evidence="6">YLT18</strain>
    </source>
</reference>
<accession>A0A3N4MIN0</accession>
<dbReference type="PRINTS" id="PR00038">
    <property type="entry name" value="HTHLUXR"/>
</dbReference>
<dbReference type="InterPro" id="IPR000792">
    <property type="entry name" value="Tscrpt_reg_LuxR_C"/>
</dbReference>
<dbReference type="InterPro" id="IPR016032">
    <property type="entry name" value="Sig_transdc_resp-reg_C-effctor"/>
</dbReference>
<dbReference type="Gene3D" id="3.30.450.20">
    <property type="entry name" value="PAS domain"/>
    <property type="match status" value="1"/>
</dbReference>
<keyword evidence="1" id="KW-0805">Transcription regulation</keyword>
<proteinExistence type="predicted"/>
<evidence type="ECO:0000256" key="3">
    <source>
        <dbReference type="ARBA" id="ARBA00023163"/>
    </source>
</evidence>
<evidence type="ECO:0000313" key="6">
    <source>
        <dbReference type="Proteomes" id="UP000279089"/>
    </source>
</evidence>
<protein>
    <recommendedName>
        <fullName evidence="4">HTH luxR-type domain-containing protein</fullName>
    </recommendedName>
</protein>
<name>A0A3N4MIN0_9BACT</name>
<evidence type="ECO:0000313" key="5">
    <source>
        <dbReference type="EMBL" id="RPD39519.1"/>
    </source>
</evidence>
<dbReference type="CDD" id="cd00130">
    <property type="entry name" value="PAS"/>
    <property type="match status" value="1"/>
</dbReference>
<dbReference type="AlphaFoldDB" id="A0A3N4MIN0"/>
<evidence type="ECO:0000259" key="4">
    <source>
        <dbReference type="PROSITE" id="PS50043"/>
    </source>
</evidence>
<feature type="domain" description="HTH luxR-type" evidence="4">
    <location>
        <begin position="186"/>
        <end position="251"/>
    </location>
</feature>
<dbReference type="CDD" id="cd06170">
    <property type="entry name" value="LuxR_C_like"/>
    <property type="match status" value="1"/>
</dbReference>
<evidence type="ECO:0000256" key="2">
    <source>
        <dbReference type="ARBA" id="ARBA00023125"/>
    </source>
</evidence>
<dbReference type="RefSeq" id="WP_120518165.1">
    <property type="nucleotide sequence ID" value="NZ_QXZY01000011.1"/>
</dbReference>
<dbReference type="InterPro" id="IPR000014">
    <property type="entry name" value="PAS"/>
</dbReference>
<comment type="caution">
    <text evidence="5">The sequence shown here is derived from an EMBL/GenBank/DDBJ whole genome shotgun (WGS) entry which is preliminary data.</text>
</comment>
<dbReference type="Proteomes" id="UP000279089">
    <property type="component" value="Unassembled WGS sequence"/>
</dbReference>
<dbReference type="GO" id="GO:0006355">
    <property type="term" value="P:regulation of DNA-templated transcription"/>
    <property type="evidence" value="ECO:0007669"/>
    <property type="project" value="InterPro"/>
</dbReference>
<keyword evidence="6" id="KW-1185">Reference proteome</keyword>
<organism evidence="5 6">
    <name type="scientific">Chitinophaga barathri</name>
    <dbReference type="NCBI Taxonomy" id="1647451"/>
    <lineage>
        <taxon>Bacteria</taxon>
        <taxon>Pseudomonadati</taxon>
        <taxon>Bacteroidota</taxon>
        <taxon>Chitinophagia</taxon>
        <taxon>Chitinophagales</taxon>
        <taxon>Chitinophagaceae</taxon>
        <taxon>Chitinophaga</taxon>
    </lineage>
</organism>
<dbReference type="EMBL" id="RMBX01000011">
    <property type="protein sequence ID" value="RPD39519.1"/>
    <property type="molecule type" value="Genomic_DNA"/>
</dbReference>
<dbReference type="InterPro" id="IPR036388">
    <property type="entry name" value="WH-like_DNA-bd_sf"/>
</dbReference>
<dbReference type="SMART" id="SM00421">
    <property type="entry name" value="HTH_LUXR"/>
    <property type="match status" value="1"/>
</dbReference>
<gene>
    <name evidence="5" type="ORF">EG028_20610</name>
</gene>
<dbReference type="Gene3D" id="1.10.10.10">
    <property type="entry name" value="Winged helix-like DNA-binding domain superfamily/Winged helix DNA-binding domain"/>
    <property type="match status" value="1"/>
</dbReference>